<feature type="compositionally biased region" description="Low complexity" evidence="5">
    <location>
        <begin position="46"/>
        <end position="59"/>
    </location>
</feature>
<dbReference type="Pfam" id="PF13442">
    <property type="entry name" value="Cytochrome_CBB3"/>
    <property type="match status" value="1"/>
</dbReference>
<reference evidence="7" key="1">
    <citation type="journal article" date="2009" name="Appl. Environ. Microbiol.">
        <title>Characterization of denitrification gene clusters of soil bacteria via a metagenomic approach.</title>
        <authorList>
            <person name="Demaneche S."/>
            <person name="Philippot L."/>
            <person name="David M.M."/>
            <person name="Navarro E."/>
            <person name="Vogel T.M."/>
            <person name="Simonet P."/>
        </authorList>
    </citation>
    <scope>NUCLEOTIDE SEQUENCE</scope>
</reference>
<dbReference type="AlphaFoldDB" id="B8R916"/>
<evidence type="ECO:0000256" key="3">
    <source>
        <dbReference type="ARBA" id="ARBA00023004"/>
    </source>
</evidence>
<dbReference type="Gene3D" id="1.10.760.10">
    <property type="entry name" value="Cytochrome c-like domain"/>
    <property type="match status" value="1"/>
</dbReference>
<accession>B8R916</accession>
<evidence type="ECO:0000256" key="1">
    <source>
        <dbReference type="ARBA" id="ARBA00022617"/>
    </source>
</evidence>
<keyword evidence="2 4" id="KW-0479">Metal-binding</keyword>
<feature type="region of interest" description="Disordered" evidence="5">
    <location>
        <begin position="1"/>
        <end position="22"/>
    </location>
</feature>
<dbReference type="GO" id="GO:0046872">
    <property type="term" value="F:metal ion binding"/>
    <property type="evidence" value="ECO:0007669"/>
    <property type="project" value="UniProtKB-KW"/>
</dbReference>
<organism evidence="7">
    <name type="scientific">uncultured bacterium 2303</name>
    <dbReference type="NCBI Taxonomy" id="548900"/>
    <lineage>
        <taxon>Bacteria</taxon>
        <taxon>environmental samples</taxon>
    </lineage>
</organism>
<protein>
    <submittedName>
        <fullName evidence="7">Putative nitrite transporter NirC</fullName>
    </submittedName>
</protein>
<dbReference type="EMBL" id="EU910857">
    <property type="protein sequence ID" value="ACF98172.1"/>
    <property type="molecule type" value="Genomic_DNA"/>
</dbReference>
<name>B8R916_9BACT</name>
<sequence>MSCVNDRGPAPRDDGVIRGGSTWRPPVPFSLAGALALAALAAPLAGADGAPTSPATGTPGPEPVPARQRELMTLLRQDCGSCHGMRLTGGLGPALTRDALKDKPREHVAATIVHGRPGTPMPPWGRFLSDADASWLAARLIDGVSDAPH</sequence>
<evidence type="ECO:0000256" key="2">
    <source>
        <dbReference type="ARBA" id="ARBA00022723"/>
    </source>
</evidence>
<dbReference type="SUPFAM" id="SSF46626">
    <property type="entry name" value="Cytochrome c"/>
    <property type="match status" value="1"/>
</dbReference>
<evidence type="ECO:0000259" key="6">
    <source>
        <dbReference type="PROSITE" id="PS51007"/>
    </source>
</evidence>
<dbReference type="InterPro" id="IPR036909">
    <property type="entry name" value="Cyt_c-like_dom_sf"/>
</dbReference>
<dbReference type="GO" id="GO:0020037">
    <property type="term" value="F:heme binding"/>
    <property type="evidence" value="ECO:0007669"/>
    <property type="project" value="InterPro"/>
</dbReference>
<dbReference type="GO" id="GO:0009055">
    <property type="term" value="F:electron transfer activity"/>
    <property type="evidence" value="ECO:0007669"/>
    <property type="project" value="InterPro"/>
</dbReference>
<proteinExistence type="predicted"/>
<feature type="region of interest" description="Disordered" evidence="5">
    <location>
        <begin position="46"/>
        <end position="65"/>
    </location>
</feature>
<feature type="domain" description="Cytochrome c" evidence="6">
    <location>
        <begin position="66"/>
        <end position="144"/>
    </location>
</feature>
<evidence type="ECO:0000256" key="4">
    <source>
        <dbReference type="PROSITE-ProRule" id="PRU00433"/>
    </source>
</evidence>
<evidence type="ECO:0000256" key="5">
    <source>
        <dbReference type="SAM" id="MobiDB-lite"/>
    </source>
</evidence>
<dbReference type="InterPro" id="IPR009056">
    <property type="entry name" value="Cyt_c-like_dom"/>
</dbReference>
<keyword evidence="3 4" id="KW-0408">Iron</keyword>
<dbReference type="PROSITE" id="PS51007">
    <property type="entry name" value="CYTC"/>
    <property type="match status" value="1"/>
</dbReference>
<evidence type="ECO:0000313" key="7">
    <source>
        <dbReference type="EMBL" id="ACF98172.1"/>
    </source>
</evidence>
<keyword evidence="1 4" id="KW-0349">Heme</keyword>